<evidence type="ECO:0000313" key="10">
    <source>
        <dbReference type="EMBL" id="OTG05740.1"/>
    </source>
</evidence>
<evidence type="ECO:0000256" key="4">
    <source>
        <dbReference type="ARBA" id="ARBA00022777"/>
    </source>
</evidence>
<dbReference type="InterPro" id="IPR000719">
    <property type="entry name" value="Prot_kinase_dom"/>
</dbReference>
<dbReference type="Gene3D" id="1.10.510.10">
    <property type="entry name" value="Transferase(Phosphotransferase) domain 1"/>
    <property type="match status" value="1"/>
</dbReference>
<keyword evidence="4" id="KW-0418">Kinase</keyword>
<dbReference type="GO" id="GO:0004674">
    <property type="term" value="F:protein serine/threonine kinase activity"/>
    <property type="evidence" value="ECO:0007669"/>
    <property type="project" value="UniProtKB-KW"/>
</dbReference>
<evidence type="ECO:0000313" key="7">
    <source>
        <dbReference type="EMBL" id="KAF5778760.1"/>
    </source>
</evidence>
<proteinExistence type="predicted"/>
<reference evidence="10" key="2">
    <citation type="submission" date="2017-02" db="EMBL/GenBank/DDBJ databases">
        <title>Sunflower complete genome.</title>
        <authorList>
            <person name="Langlade N."/>
            <person name="Munos S."/>
        </authorList>
    </citation>
    <scope>NUCLEOTIDE SEQUENCE [LARGE SCALE GENOMIC DNA]</scope>
    <source>
        <tissue evidence="10">Leaves</tissue>
    </source>
</reference>
<accession>A0A251T3N5</accession>
<dbReference type="EMBL" id="MNCJ02000327">
    <property type="protein sequence ID" value="KAF5778760.1"/>
    <property type="molecule type" value="Genomic_DNA"/>
</dbReference>
<dbReference type="SUPFAM" id="SSF56112">
    <property type="entry name" value="Protein kinase-like (PK-like)"/>
    <property type="match status" value="1"/>
</dbReference>
<reference evidence="7 11" key="1">
    <citation type="journal article" date="2017" name="Nature">
        <title>The sunflower genome provides insights into oil metabolism, flowering and Asterid evolution.</title>
        <authorList>
            <person name="Badouin H."/>
            <person name="Gouzy J."/>
            <person name="Grassa C.J."/>
            <person name="Murat F."/>
            <person name="Staton S.E."/>
            <person name="Cottret L."/>
            <person name="Lelandais-Briere C."/>
            <person name="Owens G.L."/>
            <person name="Carrere S."/>
            <person name="Mayjonade B."/>
            <person name="Legrand L."/>
            <person name="Gill N."/>
            <person name="Kane N.C."/>
            <person name="Bowers J.E."/>
            <person name="Hubner S."/>
            <person name="Bellec A."/>
            <person name="Berard A."/>
            <person name="Berges H."/>
            <person name="Blanchet N."/>
            <person name="Boniface M.C."/>
            <person name="Brunel D."/>
            <person name="Catrice O."/>
            <person name="Chaidir N."/>
            <person name="Claudel C."/>
            <person name="Donnadieu C."/>
            <person name="Faraut T."/>
            <person name="Fievet G."/>
            <person name="Helmstetter N."/>
            <person name="King M."/>
            <person name="Knapp S.J."/>
            <person name="Lai Z."/>
            <person name="Le Paslier M.C."/>
            <person name="Lippi Y."/>
            <person name="Lorenzon L."/>
            <person name="Mandel J.R."/>
            <person name="Marage G."/>
            <person name="Marchand G."/>
            <person name="Marquand E."/>
            <person name="Bret-Mestries E."/>
            <person name="Morien E."/>
            <person name="Nambeesan S."/>
            <person name="Nguyen T."/>
            <person name="Pegot-Espagnet P."/>
            <person name="Pouilly N."/>
            <person name="Raftis F."/>
            <person name="Sallet E."/>
            <person name="Schiex T."/>
            <person name="Thomas J."/>
            <person name="Vandecasteele C."/>
            <person name="Vares D."/>
            <person name="Vear F."/>
            <person name="Vautrin S."/>
            <person name="Crespi M."/>
            <person name="Mangin B."/>
            <person name="Burke J.M."/>
            <person name="Salse J."/>
            <person name="Munos S."/>
            <person name="Vincourt P."/>
            <person name="Rieseberg L.H."/>
            <person name="Langlade N.B."/>
        </authorList>
    </citation>
    <scope>NUCLEOTIDE SEQUENCE [LARGE SCALE GENOMIC DNA]</scope>
    <source>
        <strain evidence="11">cv. SF193</strain>
        <tissue evidence="7">Leaves</tissue>
    </source>
</reference>
<dbReference type="EMBL" id="CM007901">
    <property type="protein sequence ID" value="OTG05740.1"/>
    <property type="molecule type" value="Genomic_DNA"/>
</dbReference>
<dbReference type="Gramene" id="mRNA:HanXRQr2_Chr12g0551301">
    <property type="protein sequence ID" value="mRNA:HanXRQr2_Chr12g0551301"/>
    <property type="gene ID" value="HanXRQr2_Chr12g0551301"/>
</dbReference>
<keyword evidence="3" id="KW-0547">Nucleotide-binding</keyword>
<evidence type="ECO:0000313" key="9">
    <source>
        <dbReference type="EMBL" id="OTG05620.1"/>
    </source>
</evidence>
<evidence type="ECO:0000256" key="3">
    <source>
        <dbReference type="ARBA" id="ARBA00022741"/>
    </source>
</evidence>
<evidence type="ECO:0000259" key="6">
    <source>
        <dbReference type="PROSITE" id="PS50011"/>
    </source>
</evidence>
<evidence type="ECO:0000256" key="1">
    <source>
        <dbReference type="ARBA" id="ARBA00022527"/>
    </source>
</evidence>
<dbReference type="Proteomes" id="UP000215914">
    <property type="component" value="Chromosome 12"/>
</dbReference>
<dbReference type="PROSITE" id="PS50011">
    <property type="entry name" value="PROTEIN_KINASE_DOM"/>
    <property type="match status" value="1"/>
</dbReference>
<reference evidence="7" key="3">
    <citation type="submission" date="2020-06" db="EMBL/GenBank/DDBJ databases">
        <title>Helianthus annuus Genome sequencing and assembly Release 2.</title>
        <authorList>
            <person name="Gouzy J."/>
            <person name="Langlade N."/>
            <person name="Munos S."/>
        </authorList>
    </citation>
    <scope>NUCLEOTIDE SEQUENCE</scope>
    <source>
        <tissue evidence="7">Leaves</tissue>
    </source>
</reference>
<evidence type="ECO:0000313" key="11">
    <source>
        <dbReference type="Proteomes" id="UP000215914"/>
    </source>
</evidence>
<keyword evidence="5" id="KW-0067">ATP-binding</keyword>
<dbReference type="STRING" id="4232.A0A251T3N5"/>
<dbReference type="EMBL" id="MNCJ02000327">
    <property type="protein sequence ID" value="KAF5778803.1"/>
    <property type="molecule type" value="Genomic_DNA"/>
</dbReference>
<evidence type="ECO:0000256" key="2">
    <source>
        <dbReference type="ARBA" id="ARBA00022679"/>
    </source>
</evidence>
<feature type="domain" description="Protein kinase" evidence="6">
    <location>
        <begin position="1"/>
        <end position="89"/>
    </location>
</feature>
<keyword evidence="1" id="KW-0723">Serine/threonine-protein kinase</keyword>
<dbReference type="GO" id="GO:0005524">
    <property type="term" value="F:ATP binding"/>
    <property type="evidence" value="ECO:0007669"/>
    <property type="project" value="UniProtKB-KW"/>
</dbReference>
<keyword evidence="11" id="KW-1185">Reference proteome</keyword>
<dbReference type="EMBL" id="CM007901">
    <property type="protein sequence ID" value="OTG05620.1"/>
    <property type="molecule type" value="Genomic_DNA"/>
</dbReference>
<keyword evidence="2 7" id="KW-0808">Transferase</keyword>
<evidence type="ECO:0000313" key="8">
    <source>
        <dbReference type="EMBL" id="KAF5778803.1"/>
    </source>
</evidence>
<gene>
    <name evidence="9" type="ORF">HannXRQ_Chr12g0375621</name>
    <name evidence="10" type="ORF">HannXRQ_Chr12g0376961</name>
    <name evidence="7" type="ORF">HanXRQr2_Chr12g0551301</name>
    <name evidence="8" type="ORF">HanXRQr2_Chr12g0551851</name>
</gene>
<dbReference type="Gramene" id="mRNA:HanXRQr2_Chr12g0551851">
    <property type="protein sequence ID" value="mRNA:HanXRQr2_Chr12g0551851"/>
    <property type="gene ID" value="HanXRQr2_Chr12g0551851"/>
</dbReference>
<name>A0A251T3N5_HELAN</name>
<dbReference type="PANTHER" id="PTHR43895:SF123">
    <property type="entry name" value="NON-SPECIFIC SERINE_THREONINE PROTEIN KINASE"/>
    <property type="match status" value="1"/>
</dbReference>
<dbReference type="InterPro" id="IPR008271">
    <property type="entry name" value="Ser/Thr_kinase_AS"/>
</dbReference>
<dbReference type="InterPro" id="IPR011009">
    <property type="entry name" value="Kinase-like_dom_sf"/>
</dbReference>
<evidence type="ECO:0000256" key="5">
    <source>
        <dbReference type="ARBA" id="ARBA00022840"/>
    </source>
</evidence>
<organism evidence="10 11">
    <name type="scientific">Helianthus annuus</name>
    <name type="common">Common sunflower</name>
    <dbReference type="NCBI Taxonomy" id="4232"/>
    <lineage>
        <taxon>Eukaryota</taxon>
        <taxon>Viridiplantae</taxon>
        <taxon>Streptophyta</taxon>
        <taxon>Embryophyta</taxon>
        <taxon>Tracheophyta</taxon>
        <taxon>Spermatophyta</taxon>
        <taxon>Magnoliopsida</taxon>
        <taxon>eudicotyledons</taxon>
        <taxon>Gunneridae</taxon>
        <taxon>Pentapetalae</taxon>
        <taxon>asterids</taxon>
        <taxon>campanulids</taxon>
        <taxon>Asterales</taxon>
        <taxon>Asteraceae</taxon>
        <taxon>Asteroideae</taxon>
        <taxon>Heliantheae alliance</taxon>
        <taxon>Heliantheae</taxon>
        <taxon>Helianthus</taxon>
    </lineage>
</organism>
<sequence length="89" mass="10081">MHEDEARYHFQQLINAVDYCHSRGIYHRDLKPKNLLLDASRNLKVTDFVSSALAQQVEADGLLHTKCGTTNYVAPEVQTVVKMGYFGRG</sequence>
<dbReference type="PROSITE" id="PS00108">
    <property type="entry name" value="PROTEIN_KINASE_ST"/>
    <property type="match status" value="1"/>
</dbReference>
<dbReference type="PANTHER" id="PTHR43895">
    <property type="entry name" value="CALCIUM/CALMODULIN-DEPENDENT PROTEIN KINASE KINASE-RELATED"/>
    <property type="match status" value="1"/>
</dbReference>
<dbReference type="Pfam" id="PF00069">
    <property type="entry name" value="Pkinase"/>
    <property type="match status" value="1"/>
</dbReference>
<dbReference type="AlphaFoldDB" id="A0A251T3N5"/>
<protein>
    <recommendedName>
        <fullName evidence="6">Protein kinase domain-containing protein</fullName>
    </recommendedName>
</protein>
<dbReference type="OMA" id="GTSWHEH"/>